<evidence type="ECO:0000313" key="1">
    <source>
        <dbReference type="EMBL" id="ELT91237.1"/>
    </source>
</evidence>
<evidence type="ECO:0000313" key="3">
    <source>
        <dbReference type="Proteomes" id="UP000014760"/>
    </source>
</evidence>
<dbReference type="Proteomes" id="UP000014760">
    <property type="component" value="Unassembled WGS sequence"/>
</dbReference>
<keyword evidence="3" id="KW-1185">Reference proteome</keyword>
<dbReference type="EMBL" id="KB310599">
    <property type="protein sequence ID" value="ELT91237.1"/>
    <property type="molecule type" value="Genomic_DNA"/>
</dbReference>
<proteinExistence type="predicted"/>
<gene>
    <name evidence="1" type="ORF">CAPTEDRAFT_195978</name>
</gene>
<dbReference type="EMBL" id="AMQN01013922">
    <property type="status" value="NOT_ANNOTATED_CDS"/>
    <property type="molecule type" value="Genomic_DNA"/>
</dbReference>
<reference evidence="1 3" key="2">
    <citation type="journal article" date="2013" name="Nature">
        <title>Insights into bilaterian evolution from three spiralian genomes.</title>
        <authorList>
            <person name="Simakov O."/>
            <person name="Marletaz F."/>
            <person name="Cho S.J."/>
            <person name="Edsinger-Gonzales E."/>
            <person name="Havlak P."/>
            <person name="Hellsten U."/>
            <person name="Kuo D.H."/>
            <person name="Larsson T."/>
            <person name="Lv J."/>
            <person name="Arendt D."/>
            <person name="Savage R."/>
            <person name="Osoegawa K."/>
            <person name="de Jong P."/>
            <person name="Grimwood J."/>
            <person name="Chapman J.A."/>
            <person name="Shapiro H."/>
            <person name="Aerts A."/>
            <person name="Otillar R.P."/>
            <person name="Terry A.Y."/>
            <person name="Boore J.L."/>
            <person name="Grigoriev I.V."/>
            <person name="Lindberg D.R."/>
            <person name="Seaver E.C."/>
            <person name="Weisblat D.A."/>
            <person name="Putnam N.H."/>
            <person name="Rokhsar D.S."/>
        </authorList>
    </citation>
    <scope>NUCLEOTIDE SEQUENCE</scope>
    <source>
        <strain evidence="1 3">I ESC-2004</strain>
    </source>
</reference>
<reference evidence="2" key="3">
    <citation type="submission" date="2015-06" db="UniProtKB">
        <authorList>
            <consortium name="EnsemblMetazoa"/>
        </authorList>
    </citation>
    <scope>IDENTIFICATION</scope>
</reference>
<sequence>MDPTGNGAQLSIDSGVGAYRMQRAFKGRGCIIIALYHSLVSPITIKIGPWALQHLVLSRALLYHTWIERSGVHAGALFEHRDNSPTYGCGLADLASEVTDRAKVARVTGELHFSLFVCKVVQNLKFGAVIRRGTSPSRGQIIPRGHSLCNANTCYVRTPGMANDPHSDDQPSGVAIYDCSETKTHTEKK</sequence>
<evidence type="ECO:0000313" key="2">
    <source>
        <dbReference type="EnsemblMetazoa" id="CapteP195978"/>
    </source>
</evidence>
<accession>R7TCJ8</accession>
<reference evidence="3" key="1">
    <citation type="submission" date="2012-12" db="EMBL/GenBank/DDBJ databases">
        <authorList>
            <person name="Hellsten U."/>
            <person name="Grimwood J."/>
            <person name="Chapman J.A."/>
            <person name="Shapiro H."/>
            <person name="Aerts A."/>
            <person name="Otillar R.P."/>
            <person name="Terry A.Y."/>
            <person name="Boore J.L."/>
            <person name="Simakov O."/>
            <person name="Marletaz F."/>
            <person name="Cho S.-J."/>
            <person name="Edsinger-Gonzales E."/>
            <person name="Havlak P."/>
            <person name="Kuo D.-H."/>
            <person name="Larsson T."/>
            <person name="Lv J."/>
            <person name="Arendt D."/>
            <person name="Savage R."/>
            <person name="Osoegawa K."/>
            <person name="de Jong P."/>
            <person name="Lindberg D.R."/>
            <person name="Seaver E.C."/>
            <person name="Weisblat D.A."/>
            <person name="Putnam N.H."/>
            <person name="Grigoriev I.V."/>
            <person name="Rokhsar D.S."/>
        </authorList>
    </citation>
    <scope>NUCLEOTIDE SEQUENCE</scope>
    <source>
        <strain evidence="3">I ESC-2004</strain>
    </source>
</reference>
<organism evidence="1">
    <name type="scientific">Capitella teleta</name>
    <name type="common">Polychaete worm</name>
    <dbReference type="NCBI Taxonomy" id="283909"/>
    <lineage>
        <taxon>Eukaryota</taxon>
        <taxon>Metazoa</taxon>
        <taxon>Spiralia</taxon>
        <taxon>Lophotrochozoa</taxon>
        <taxon>Annelida</taxon>
        <taxon>Polychaeta</taxon>
        <taxon>Sedentaria</taxon>
        <taxon>Scolecida</taxon>
        <taxon>Capitellidae</taxon>
        <taxon>Capitella</taxon>
    </lineage>
</organism>
<dbReference type="HOGENOM" id="CLU_1435707_0_0_1"/>
<protein>
    <submittedName>
        <fullName evidence="1 2">Uncharacterized protein</fullName>
    </submittedName>
</protein>
<name>R7TCJ8_CAPTE</name>
<dbReference type="EnsemblMetazoa" id="CapteT195978">
    <property type="protein sequence ID" value="CapteP195978"/>
    <property type="gene ID" value="CapteG195978"/>
</dbReference>
<dbReference type="AlphaFoldDB" id="R7TCJ8"/>